<dbReference type="AlphaFoldDB" id="A0A9X2ZRQ9"/>
<sequence>MTNASSPDMPTATADAALHVRRLAVQRMYGRSFGLDVEGLDPGVNVIAGPNGSGKTTLARAVTVLLWPEAHGWGRPLVEGTFRLGGEPWRVDVEGSRVQCQKDGVPASPPSMPPPGHRGRYHMSLRDLLAATEDSERALADAILQEAQGGYDVPGAAGALGFGEYAKGKLKETREVEEARGRVEAARSLHRDLERKERSLRRLRRERDEARAAARRRDALEQALAVVRAEQERQEAERAFNAFPEGMQALQGDEADRLDRLRADREAAVEKREEATAQRTEAEARIAESRLPADGLPDGTLDTLRTALQEWDEARTALEQAERERARAAKTEAAEWERLSGDDKEAAAQIDGPAVDAVQSLAESRLEVQGRKAALRALERRFGEADPETSPEQLRRGVEQLAEWLREPASASDGKGRGRVLRYVVLAGAGTVVVGGAVLGLGGAPLGWVVAGAGAVVAVAAYFATRSTGVATETRRPDLEHRFERLDLPTPSTWSVDAVHAHLDSLLQDWTDARLEAAKAQEWARHADEADAIEDKQAELREREGDLADRLHVDPGLGAHSLLWFVQRLGAWQEAWTEGMGAEEKMREAERQAETWREKVEALVEPYGDDHVEDISDGQAALEQLREDQQALEAAHADRENAQQRLDQATEQVERIDDEIAQLFDRLGLDDESDETVAEWCAQFDEYEAAEEALNRAERSVELERERLKEREGFEESMLGATAEELERRKEEAARQAERVDALSDRISRIQQQVEDAKTDHDLEEALAEHQSARQALRRRGRRDLRRVVGQALADVVHERTRNQDLPAVFARADELFRHITSDRYRLDLDRAESTFRVVTDAGRGLALQELSGGTKVQLLLAVRMAFVETQEQGIRPPLVLDEALANSDDGKAAAMIEAVRTIAAEGRQVVYLTAQSDEVAKWRRQLDETDTALAVHTLSGADGESVAAGGTRETGGLRPGRPASPALPPPEERSHEALARHLDVPVWTPRNEVAALHLWYLTDDADRLCRAVEAAYRRWGQLAGLAERDALSLIDLDPSTYRRLEALARAVEHWAAAWRVGRGTPVGRAALEATDAVSDTFIDDVTALADRVGGEAARILDGLRNGAVKRFRSDKVDELEAYFRAEGHLTSETERPPEAWWRRALEAVSEDLEAGRVRRDEVEAVLRRICDRAPTLKDGSPTETKDGST</sequence>
<feature type="compositionally biased region" description="Basic and acidic residues" evidence="2">
    <location>
        <begin position="631"/>
        <end position="642"/>
    </location>
</feature>
<dbReference type="InterPro" id="IPR003593">
    <property type="entry name" value="AAA+_ATPase"/>
</dbReference>
<dbReference type="SMART" id="SM00382">
    <property type="entry name" value="AAA"/>
    <property type="match status" value="1"/>
</dbReference>
<name>A0A9X2ZRQ9_9BACT</name>
<gene>
    <name evidence="4" type="ORF">GGP83_001831</name>
</gene>
<evidence type="ECO:0000259" key="3">
    <source>
        <dbReference type="SMART" id="SM00382"/>
    </source>
</evidence>
<dbReference type="CDD" id="cd00267">
    <property type="entry name" value="ABC_ATPase"/>
    <property type="match status" value="2"/>
</dbReference>
<accession>A0A9X2ZRQ9</accession>
<evidence type="ECO:0000313" key="4">
    <source>
        <dbReference type="EMBL" id="MCS3951875.1"/>
    </source>
</evidence>
<proteinExistence type="predicted"/>
<dbReference type="PANTHER" id="PTHR41259">
    <property type="entry name" value="DOUBLE-STRAND BREAK REPAIR RAD50 ATPASE, PUTATIVE-RELATED"/>
    <property type="match status" value="1"/>
</dbReference>
<dbReference type="PANTHER" id="PTHR41259:SF1">
    <property type="entry name" value="DOUBLE-STRAND BREAK REPAIR RAD50 ATPASE, PUTATIVE-RELATED"/>
    <property type="match status" value="1"/>
</dbReference>
<organism evidence="4 5">
    <name type="scientific">Salinibacter ruber</name>
    <dbReference type="NCBI Taxonomy" id="146919"/>
    <lineage>
        <taxon>Bacteria</taxon>
        <taxon>Pseudomonadati</taxon>
        <taxon>Rhodothermota</taxon>
        <taxon>Rhodothermia</taxon>
        <taxon>Rhodothermales</taxon>
        <taxon>Salinibacteraceae</taxon>
        <taxon>Salinibacter</taxon>
    </lineage>
</organism>
<dbReference type="InterPro" id="IPR038729">
    <property type="entry name" value="Rad50/SbcC_AAA"/>
</dbReference>
<dbReference type="RefSeq" id="WP_208423546.1">
    <property type="nucleotide sequence ID" value="NZ_JANTZO010000006.1"/>
</dbReference>
<dbReference type="InterPro" id="IPR027417">
    <property type="entry name" value="P-loop_NTPase"/>
</dbReference>
<reference evidence="4" key="1">
    <citation type="submission" date="2022-08" db="EMBL/GenBank/DDBJ databases">
        <title>Genomic Encyclopedia of Type Strains, Phase V (KMG-V): Genome sequencing to study the core and pangenomes of soil and plant-associated prokaryotes.</title>
        <authorList>
            <person name="Whitman W."/>
        </authorList>
    </citation>
    <scope>NUCLEOTIDE SEQUENCE</scope>
    <source>
        <strain evidence="4">SP2017</strain>
    </source>
</reference>
<evidence type="ECO:0000256" key="2">
    <source>
        <dbReference type="SAM" id="MobiDB-lite"/>
    </source>
</evidence>
<dbReference type="SUPFAM" id="SSF52540">
    <property type="entry name" value="P-loop containing nucleoside triphosphate hydrolases"/>
    <property type="match status" value="1"/>
</dbReference>
<dbReference type="Gene3D" id="3.40.50.300">
    <property type="entry name" value="P-loop containing nucleotide triphosphate hydrolases"/>
    <property type="match status" value="2"/>
</dbReference>
<evidence type="ECO:0000256" key="1">
    <source>
        <dbReference type="SAM" id="Coils"/>
    </source>
</evidence>
<keyword evidence="1" id="KW-0175">Coiled coil</keyword>
<dbReference type="Pfam" id="PF13476">
    <property type="entry name" value="AAA_23"/>
    <property type="match status" value="1"/>
</dbReference>
<protein>
    <submittedName>
        <fullName evidence="4">Uncharacterized protein YhaN</fullName>
    </submittedName>
</protein>
<feature type="region of interest" description="Disordered" evidence="2">
    <location>
        <begin position="631"/>
        <end position="650"/>
    </location>
</feature>
<feature type="region of interest" description="Disordered" evidence="2">
    <location>
        <begin position="944"/>
        <end position="974"/>
    </location>
</feature>
<dbReference type="Proteomes" id="UP001155010">
    <property type="component" value="Unassembled WGS sequence"/>
</dbReference>
<feature type="domain" description="AAA+ ATPase" evidence="3">
    <location>
        <begin position="41"/>
        <end position="388"/>
    </location>
</feature>
<dbReference type="GO" id="GO:0006302">
    <property type="term" value="P:double-strand break repair"/>
    <property type="evidence" value="ECO:0007669"/>
    <property type="project" value="InterPro"/>
</dbReference>
<feature type="coiled-coil region" evidence="1">
    <location>
        <begin position="176"/>
        <end position="331"/>
    </location>
</feature>
<dbReference type="GO" id="GO:0016887">
    <property type="term" value="F:ATP hydrolysis activity"/>
    <property type="evidence" value="ECO:0007669"/>
    <property type="project" value="InterPro"/>
</dbReference>
<comment type="caution">
    <text evidence="4">The sequence shown here is derived from an EMBL/GenBank/DDBJ whole genome shotgun (WGS) entry which is preliminary data.</text>
</comment>
<evidence type="ECO:0000313" key="5">
    <source>
        <dbReference type="Proteomes" id="UP001155010"/>
    </source>
</evidence>
<dbReference type="EMBL" id="JANUBB010000007">
    <property type="protein sequence ID" value="MCS3951875.1"/>
    <property type="molecule type" value="Genomic_DNA"/>
</dbReference>